<feature type="domain" description="Zn(2)-C6 fungal-type" evidence="2">
    <location>
        <begin position="12"/>
        <end position="42"/>
    </location>
</feature>
<dbReference type="Gene3D" id="4.10.240.10">
    <property type="entry name" value="Zn(2)-C6 fungal-type DNA-binding domain"/>
    <property type="match status" value="1"/>
</dbReference>
<keyword evidence="1" id="KW-0539">Nucleus</keyword>
<dbReference type="CDD" id="cd00067">
    <property type="entry name" value="GAL4"/>
    <property type="match status" value="1"/>
</dbReference>
<protein>
    <submittedName>
        <fullName evidence="3">Sterol regulatory element-binding protein ECM22</fullName>
    </submittedName>
</protein>
<reference evidence="3" key="1">
    <citation type="submission" date="2020-04" db="EMBL/GenBank/DDBJ databases">
        <title>Draft genome resource of the tomato pathogen Pseudocercospora fuligena.</title>
        <authorList>
            <person name="Zaccaron A."/>
        </authorList>
    </citation>
    <scope>NUCLEOTIDE SEQUENCE</scope>
    <source>
        <strain evidence="3">PF001</strain>
    </source>
</reference>
<dbReference type="Pfam" id="PF00172">
    <property type="entry name" value="Zn_clus"/>
    <property type="match status" value="1"/>
</dbReference>
<proteinExistence type="predicted"/>
<comment type="caution">
    <text evidence="3">The sequence shown here is derived from an EMBL/GenBank/DDBJ whole genome shotgun (WGS) entry which is preliminary data.</text>
</comment>
<evidence type="ECO:0000313" key="3">
    <source>
        <dbReference type="EMBL" id="KAF7197424.1"/>
    </source>
</evidence>
<dbReference type="AlphaFoldDB" id="A0A8H6RTY1"/>
<dbReference type="GO" id="GO:0008270">
    <property type="term" value="F:zinc ion binding"/>
    <property type="evidence" value="ECO:0007669"/>
    <property type="project" value="InterPro"/>
</dbReference>
<evidence type="ECO:0000256" key="1">
    <source>
        <dbReference type="ARBA" id="ARBA00023242"/>
    </source>
</evidence>
<dbReference type="InterPro" id="IPR036864">
    <property type="entry name" value="Zn2-C6_fun-type_DNA-bd_sf"/>
</dbReference>
<gene>
    <name evidence="3" type="ORF">HII31_01234</name>
</gene>
<dbReference type="PANTHER" id="PTHR47657:SF14">
    <property type="entry name" value="ZN(2)-C6 FUNGAL-TYPE DOMAIN-CONTAINING PROTEIN"/>
    <property type="match status" value="1"/>
</dbReference>
<dbReference type="SUPFAM" id="SSF57701">
    <property type="entry name" value="Zn2/Cys6 DNA-binding domain"/>
    <property type="match status" value="1"/>
</dbReference>
<dbReference type="PANTHER" id="PTHR47657">
    <property type="entry name" value="STEROL REGULATORY ELEMENT-BINDING PROTEIN ECM22"/>
    <property type="match status" value="1"/>
</dbReference>
<dbReference type="InterPro" id="IPR001138">
    <property type="entry name" value="Zn2Cys6_DnaBD"/>
</dbReference>
<evidence type="ECO:0000259" key="2">
    <source>
        <dbReference type="PROSITE" id="PS50048"/>
    </source>
</evidence>
<dbReference type="PROSITE" id="PS00463">
    <property type="entry name" value="ZN2_CY6_FUNGAL_1"/>
    <property type="match status" value="1"/>
</dbReference>
<sequence>MPRLNHKKARTGCQRCKARKVKCDEGRPKCAACTRHNVVCEYVEPAPRRTDQQTFPQAQAQQDAYQIGIAPNENLDPRLEIKLMHQWTAYTCQTFSTAFEFWRCQAPLFAMEHRMVLDAMFGLAALHASRQSPSQWIPMDGRMIPIRDPIYNPEHVTRDLSNHWKEHEDGVEIANAVRNANHPDYVGAKRSRELLLNARKYFDRAIDGHRSGIGALTRENVEATYITSILISFQALFTLSETDEDSTLPVVDAIVWLRLADGTRYLCDIWRGMAGDEWLDDAGVYFGRAKLQGAEELFQREEGKPFQSLLTFAQEYETTTIEDKAVFQQAVGALALIYKSITEDVDAPLVNCRRLVAMPSQLARRFTELVEMRNPRAMMIMAYTFATMKILSEKVPWFRGIAEQQIPRIAAQIPHAWGEMMKWPLDIAQNRSESRSQEEDIREVLALDT</sequence>
<dbReference type="OrthoDB" id="416217at2759"/>
<dbReference type="Proteomes" id="UP000660729">
    <property type="component" value="Unassembled WGS sequence"/>
</dbReference>
<dbReference type="GO" id="GO:0000981">
    <property type="term" value="F:DNA-binding transcription factor activity, RNA polymerase II-specific"/>
    <property type="evidence" value="ECO:0007669"/>
    <property type="project" value="InterPro"/>
</dbReference>
<dbReference type="PROSITE" id="PS50048">
    <property type="entry name" value="ZN2_CY6_FUNGAL_2"/>
    <property type="match status" value="1"/>
</dbReference>
<keyword evidence="4" id="KW-1185">Reference proteome</keyword>
<dbReference type="SMART" id="SM00066">
    <property type="entry name" value="GAL4"/>
    <property type="match status" value="1"/>
</dbReference>
<accession>A0A8H6RTY1</accession>
<evidence type="ECO:0000313" key="4">
    <source>
        <dbReference type="Proteomes" id="UP000660729"/>
    </source>
</evidence>
<dbReference type="InterPro" id="IPR052400">
    <property type="entry name" value="Zn2-C6_fungal_TF"/>
</dbReference>
<organism evidence="3 4">
    <name type="scientific">Pseudocercospora fuligena</name>
    <dbReference type="NCBI Taxonomy" id="685502"/>
    <lineage>
        <taxon>Eukaryota</taxon>
        <taxon>Fungi</taxon>
        <taxon>Dikarya</taxon>
        <taxon>Ascomycota</taxon>
        <taxon>Pezizomycotina</taxon>
        <taxon>Dothideomycetes</taxon>
        <taxon>Dothideomycetidae</taxon>
        <taxon>Mycosphaerellales</taxon>
        <taxon>Mycosphaerellaceae</taxon>
        <taxon>Pseudocercospora</taxon>
    </lineage>
</organism>
<name>A0A8H6RTY1_9PEZI</name>
<dbReference type="EMBL" id="JABCIY010000015">
    <property type="protein sequence ID" value="KAF7197424.1"/>
    <property type="molecule type" value="Genomic_DNA"/>
</dbReference>